<accession>A0A1X3D8S6</accession>
<dbReference type="GO" id="GO:0005886">
    <property type="term" value="C:plasma membrane"/>
    <property type="evidence" value="ECO:0007669"/>
    <property type="project" value="UniProtKB-SubCell"/>
</dbReference>
<organism evidence="8 9">
    <name type="scientific">Neisseria dentiae</name>
    <dbReference type="NCBI Taxonomy" id="194197"/>
    <lineage>
        <taxon>Bacteria</taxon>
        <taxon>Pseudomonadati</taxon>
        <taxon>Pseudomonadota</taxon>
        <taxon>Betaproteobacteria</taxon>
        <taxon>Neisseriales</taxon>
        <taxon>Neisseriaceae</taxon>
        <taxon>Neisseria</taxon>
    </lineage>
</organism>
<feature type="transmembrane region" description="Helical" evidence="7">
    <location>
        <begin position="27"/>
        <end position="47"/>
    </location>
</feature>
<protein>
    <submittedName>
        <fullName evidence="8">Transglycosylase</fullName>
    </submittedName>
</protein>
<comment type="subcellular location">
    <subcellularLocation>
        <location evidence="1">Cell membrane</location>
        <topology evidence="1">Multi-pass membrane protein</topology>
    </subcellularLocation>
</comment>
<keyword evidence="6 7" id="KW-0472">Membrane</keyword>
<dbReference type="Proteomes" id="UP000193118">
    <property type="component" value="Unassembled WGS sequence"/>
</dbReference>
<dbReference type="EMBL" id="MTBO01000019">
    <property type="protein sequence ID" value="OSI15917.1"/>
    <property type="molecule type" value="Genomic_DNA"/>
</dbReference>
<dbReference type="InterPro" id="IPR007341">
    <property type="entry name" value="Transgly_assoc"/>
</dbReference>
<reference evidence="9" key="1">
    <citation type="submission" date="2017-01" db="EMBL/GenBank/DDBJ databases">
        <authorList>
            <person name="Wolfgang W.J."/>
            <person name="Cole J."/>
            <person name="Wroblewski D."/>
            <person name="Mcginnis J."/>
            <person name="Musser K.A."/>
        </authorList>
    </citation>
    <scope>NUCLEOTIDE SEQUENCE [LARGE SCALE GENOMIC DNA]</scope>
    <source>
        <strain evidence="9">DSM 19151</strain>
    </source>
</reference>
<comment type="caution">
    <text evidence="8">The sequence shown here is derived from an EMBL/GenBank/DDBJ whole genome shotgun (WGS) entry which is preliminary data.</text>
</comment>
<dbReference type="Pfam" id="PF04226">
    <property type="entry name" value="Transgly_assoc"/>
    <property type="match status" value="1"/>
</dbReference>
<sequence length="81" mass="8435">MGWLVTIIVGFVVGVLAKVLHPGKDNLGFIMTTLLGIGGSLLAGWVGQAAGWYEVGQPAGWIASTIAAVVILAVYTRVIKK</sequence>
<dbReference type="PANTHER" id="PTHR33884">
    <property type="entry name" value="UPF0410 PROTEIN YMGE"/>
    <property type="match status" value="1"/>
</dbReference>
<evidence type="ECO:0000256" key="3">
    <source>
        <dbReference type="ARBA" id="ARBA00022475"/>
    </source>
</evidence>
<evidence type="ECO:0000256" key="2">
    <source>
        <dbReference type="ARBA" id="ARBA00011006"/>
    </source>
</evidence>
<dbReference type="RefSeq" id="WP_085366149.1">
    <property type="nucleotide sequence ID" value="NZ_CAUJPZ010000062.1"/>
</dbReference>
<dbReference type="GeneID" id="94579584"/>
<comment type="similarity">
    <text evidence="2">Belongs to the UPF0410 family.</text>
</comment>
<keyword evidence="3" id="KW-1003">Cell membrane</keyword>
<keyword evidence="5 7" id="KW-1133">Transmembrane helix</keyword>
<evidence type="ECO:0000256" key="4">
    <source>
        <dbReference type="ARBA" id="ARBA00022692"/>
    </source>
</evidence>
<dbReference type="AlphaFoldDB" id="A0A1X3D8S6"/>
<dbReference type="PANTHER" id="PTHR33884:SF7">
    <property type="entry name" value="BSL8023 PROTEIN"/>
    <property type="match status" value="1"/>
</dbReference>
<gene>
    <name evidence="8" type="ORF">BWD09_07950</name>
</gene>
<dbReference type="OrthoDB" id="9811343at2"/>
<keyword evidence="9" id="KW-1185">Reference proteome</keyword>
<evidence type="ECO:0000313" key="9">
    <source>
        <dbReference type="Proteomes" id="UP000193118"/>
    </source>
</evidence>
<dbReference type="STRING" id="194197.BWD09_07950"/>
<evidence type="ECO:0000256" key="6">
    <source>
        <dbReference type="ARBA" id="ARBA00023136"/>
    </source>
</evidence>
<evidence type="ECO:0000256" key="1">
    <source>
        <dbReference type="ARBA" id="ARBA00004651"/>
    </source>
</evidence>
<evidence type="ECO:0000313" key="8">
    <source>
        <dbReference type="EMBL" id="OSI15917.1"/>
    </source>
</evidence>
<proteinExistence type="inferred from homology"/>
<evidence type="ECO:0000256" key="5">
    <source>
        <dbReference type="ARBA" id="ARBA00022989"/>
    </source>
</evidence>
<evidence type="ECO:0000256" key="7">
    <source>
        <dbReference type="SAM" id="Phobius"/>
    </source>
</evidence>
<feature type="transmembrane region" description="Helical" evidence="7">
    <location>
        <begin position="59"/>
        <end position="79"/>
    </location>
</feature>
<keyword evidence="4 7" id="KW-0812">Transmembrane</keyword>
<name>A0A1X3D8S6_9NEIS</name>